<name>A0A8X6T224_NEPPI</name>
<protein>
    <submittedName>
        <fullName evidence="1">TIL domain-containing protein</fullName>
    </submittedName>
</protein>
<dbReference type="CDD" id="cd19941">
    <property type="entry name" value="TIL"/>
    <property type="match status" value="1"/>
</dbReference>
<reference evidence="1" key="1">
    <citation type="submission" date="2020-08" db="EMBL/GenBank/DDBJ databases">
        <title>Multicomponent nature underlies the extraordinary mechanical properties of spider dragline silk.</title>
        <authorList>
            <person name="Kono N."/>
            <person name="Nakamura H."/>
            <person name="Mori M."/>
            <person name="Yoshida Y."/>
            <person name="Ohtoshi R."/>
            <person name="Malay A.D."/>
            <person name="Moran D.A.P."/>
            <person name="Tomita M."/>
            <person name="Numata K."/>
            <person name="Arakawa K."/>
        </authorList>
    </citation>
    <scope>NUCLEOTIDE SEQUENCE</scope>
</reference>
<dbReference type="SUPFAM" id="SSF57567">
    <property type="entry name" value="Serine protease inhibitors"/>
    <property type="match status" value="1"/>
</dbReference>
<dbReference type="AlphaFoldDB" id="A0A8X6T224"/>
<accession>A0A8X6T224</accession>
<evidence type="ECO:0000313" key="2">
    <source>
        <dbReference type="Proteomes" id="UP000887013"/>
    </source>
</evidence>
<keyword evidence="2" id="KW-1185">Reference proteome</keyword>
<gene>
    <name evidence="1" type="primary">AVEN_142902_1</name>
    <name evidence="1" type="ORF">NPIL_417511</name>
</gene>
<proteinExistence type="predicted"/>
<dbReference type="EMBL" id="BMAW01050415">
    <property type="protein sequence ID" value="GFS75181.1"/>
    <property type="molecule type" value="Genomic_DNA"/>
</dbReference>
<evidence type="ECO:0000313" key="1">
    <source>
        <dbReference type="EMBL" id="GFS75181.1"/>
    </source>
</evidence>
<organism evidence="1 2">
    <name type="scientific">Nephila pilipes</name>
    <name type="common">Giant wood spider</name>
    <name type="synonym">Nephila maculata</name>
    <dbReference type="NCBI Taxonomy" id="299642"/>
    <lineage>
        <taxon>Eukaryota</taxon>
        <taxon>Metazoa</taxon>
        <taxon>Ecdysozoa</taxon>
        <taxon>Arthropoda</taxon>
        <taxon>Chelicerata</taxon>
        <taxon>Arachnida</taxon>
        <taxon>Araneae</taxon>
        <taxon>Araneomorphae</taxon>
        <taxon>Entelegynae</taxon>
        <taxon>Araneoidea</taxon>
        <taxon>Nephilidae</taxon>
        <taxon>Nephila</taxon>
    </lineage>
</organism>
<comment type="caution">
    <text evidence="1">The sequence shown here is derived from an EMBL/GenBank/DDBJ whole genome shotgun (WGS) entry which is preliminary data.</text>
</comment>
<dbReference type="OrthoDB" id="6610549at2759"/>
<dbReference type="Proteomes" id="UP000887013">
    <property type="component" value="Unassembled WGS sequence"/>
</dbReference>
<dbReference type="InterPro" id="IPR036084">
    <property type="entry name" value="Ser_inhib-like_sf"/>
</dbReference>
<dbReference type="Gene3D" id="2.10.25.10">
    <property type="entry name" value="Laminin"/>
    <property type="match status" value="1"/>
</dbReference>
<sequence>MSGGHFSHGQHESNCGPNEREAECIDSCNTCEVTICEEICRQGCACISGYKRDSFGNCIPAGQCRGRTSIQGRNSGLLGGLIRSTCPNDEKCITYCRRRNISYGICLGPRKEFCNCYSSVPEP</sequence>